<evidence type="ECO:0000256" key="1">
    <source>
        <dbReference type="ARBA" id="ARBA00022679"/>
    </source>
</evidence>
<keyword evidence="6" id="KW-0040">ANK repeat</keyword>
<evidence type="ECO:0000256" key="3">
    <source>
        <dbReference type="ARBA" id="ARBA00022777"/>
    </source>
</evidence>
<dbReference type="Gene3D" id="1.10.510.10">
    <property type="entry name" value="Transferase(Phosphotransferase) domain 1"/>
    <property type="match status" value="1"/>
</dbReference>
<dbReference type="Pfam" id="PF12796">
    <property type="entry name" value="Ank_2"/>
    <property type="match status" value="1"/>
</dbReference>
<evidence type="ECO:0000256" key="8">
    <source>
        <dbReference type="SAM" id="MobiDB-lite"/>
    </source>
</evidence>
<evidence type="ECO:0000256" key="7">
    <source>
        <dbReference type="PROSITE-ProRule" id="PRU10141"/>
    </source>
</evidence>
<evidence type="ECO:0000259" key="9">
    <source>
        <dbReference type="PROSITE" id="PS50011"/>
    </source>
</evidence>
<dbReference type="InterPro" id="IPR008271">
    <property type="entry name" value="Ser/Thr_kinase_AS"/>
</dbReference>
<dbReference type="WBParaSite" id="maker-uti_cns_0011196-snap-gene-0.3-mRNA-1">
    <property type="protein sequence ID" value="maker-uti_cns_0011196-snap-gene-0.3-mRNA-1"/>
    <property type="gene ID" value="maker-uti_cns_0011196-snap-gene-0.3"/>
</dbReference>
<dbReference type="InterPro" id="IPR036770">
    <property type="entry name" value="Ankyrin_rpt-contain_sf"/>
</dbReference>
<dbReference type="GO" id="GO:0005524">
    <property type="term" value="F:ATP binding"/>
    <property type="evidence" value="ECO:0007669"/>
    <property type="project" value="UniProtKB-UniRule"/>
</dbReference>
<feature type="binding site" evidence="7">
    <location>
        <position position="285"/>
    </location>
    <ligand>
        <name>ATP</name>
        <dbReference type="ChEBI" id="CHEBI:30616"/>
    </ligand>
</feature>
<dbReference type="SUPFAM" id="SSF56112">
    <property type="entry name" value="Protein kinase-like (PK-like)"/>
    <property type="match status" value="1"/>
</dbReference>
<dbReference type="InterPro" id="IPR000719">
    <property type="entry name" value="Prot_kinase_dom"/>
</dbReference>
<accession>A0A1I8IB47</accession>
<dbReference type="PROSITE" id="PS50297">
    <property type="entry name" value="ANK_REP_REGION"/>
    <property type="match status" value="1"/>
</dbReference>
<dbReference type="PROSITE" id="PS50011">
    <property type="entry name" value="PROTEIN_KINASE_DOM"/>
    <property type="match status" value="1"/>
</dbReference>
<feature type="compositionally biased region" description="Basic and acidic residues" evidence="8">
    <location>
        <begin position="208"/>
        <end position="217"/>
    </location>
</feature>
<dbReference type="InterPro" id="IPR011009">
    <property type="entry name" value="Kinase-like_dom_sf"/>
</dbReference>
<dbReference type="PROSITE" id="PS50088">
    <property type="entry name" value="ANK_REPEAT"/>
    <property type="match status" value="1"/>
</dbReference>
<organism evidence="10 11">
    <name type="scientific">Macrostomum lignano</name>
    <dbReference type="NCBI Taxonomy" id="282301"/>
    <lineage>
        <taxon>Eukaryota</taxon>
        <taxon>Metazoa</taxon>
        <taxon>Spiralia</taxon>
        <taxon>Lophotrochozoa</taxon>
        <taxon>Platyhelminthes</taxon>
        <taxon>Rhabditophora</taxon>
        <taxon>Macrostomorpha</taxon>
        <taxon>Macrostomida</taxon>
        <taxon>Macrostomidae</taxon>
        <taxon>Macrostomum</taxon>
    </lineage>
</organism>
<evidence type="ECO:0000256" key="4">
    <source>
        <dbReference type="ARBA" id="ARBA00022840"/>
    </source>
</evidence>
<reference evidence="11" key="1">
    <citation type="submission" date="2016-11" db="UniProtKB">
        <authorList>
            <consortium name="WormBaseParasite"/>
        </authorList>
    </citation>
    <scope>IDENTIFICATION</scope>
</reference>
<dbReference type="Gene3D" id="1.25.40.20">
    <property type="entry name" value="Ankyrin repeat-containing domain"/>
    <property type="match status" value="1"/>
</dbReference>
<keyword evidence="3" id="KW-0418">Kinase</keyword>
<evidence type="ECO:0000256" key="2">
    <source>
        <dbReference type="ARBA" id="ARBA00022741"/>
    </source>
</evidence>
<dbReference type="SUPFAM" id="SSF48403">
    <property type="entry name" value="Ankyrin repeat"/>
    <property type="match status" value="1"/>
</dbReference>
<feature type="compositionally biased region" description="Basic and acidic residues" evidence="8">
    <location>
        <begin position="224"/>
        <end position="233"/>
    </location>
</feature>
<feature type="repeat" description="ANK" evidence="6">
    <location>
        <begin position="28"/>
        <end position="60"/>
    </location>
</feature>
<dbReference type="PANTHER" id="PTHR43289">
    <property type="entry name" value="MITOGEN-ACTIVATED PROTEIN KINASE KINASE KINASE 20-RELATED"/>
    <property type="match status" value="1"/>
</dbReference>
<keyword evidence="2 7" id="KW-0547">Nucleotide-binding</keyword>
<proteinExistence type="predicted"/>
<dbReference type="Gene3D" id="3.30.200.20">
    <property type="entry name" value="Phosphorylase Kinase, domain 1"/>
    <property type="match status" value="1"/>
</dbReference>
<sequence length="920" mass="102055">MLVAYKGIQDSVEFLLDRGASVQQRDRKGMSALHYAVDGEKVDVIKALLAHGADVASRDTTGCSPLVRCAMLKNNGNANVAKVLLGAGANPDDSDDTRQCALFYCTLHRHAKMAELLLEAGADPRAQTESGVTAMSVAEGQDSRVMRTLLENAICTELKGQTPARWEGRCSLAKFDPVSAQAMSSALASARSRRSRSASALASRQRRRVFEIRRDESTGGGVDSADRRGDKGGPSESATVETGSARYRLAAQIGEGAFGRTYLASRLSAKDDTANSRRHRQVVIKAMKLPDRDDGLGGGFDLHRRSLASMDIVRSIAHADTCQHPFIAKLLDWRFALRPDEAPLEVYEYCQAGDALGLLDHVGAADELHREAVNLQVHVAEAISYLHESGFIHFDLKLDNVFIDALGDAKLGDFGLAQPCRLGGRLRNPYSYWRSCRRDAASFTAVRWVPPEQLTESSATLVDHTVDWFSLGALLFHLAYRRLPFEEHRTRALAGVDDLDDDGAGKEEDDNIRKKRRYLRLWRAEPRPRVDERPKLNQRFKNLLYNLLAHDPSRRLGGCDAVFQHLHRLCSALQLGWFDSASCDDVDRMRRLVRSRAISRPYRLRLVQIGAASALFNTLLLSLCALCLASRPAVGKQGVNTDIQQAESTCLPEMPPGSDPPDSSAPDLLLQMHQWVWIENMTDPSWAPRSEQNMHSYYFLRQGQIVNASISLIALSNSVSVRVGILTNGKTLCMSAMTLTRNETNNGTEQSLSCNKVCFANITSHGKPMNLPILVRNQERILRRLTEYLVVDSLDPRERDSYKCLGLFTNRLLIDLPRLNNYRQCPAGDMCLFNYDGSVIDAGCKSSFRFDWCVGNFSLCDYSSGRDCPICCRGDYCNRAVANEIYRLNRGIADCSASLLTVLTAAATVLSLLRLRQSEL</sequence>
<feature type="region of interest" description="Disordered" evidence="8">
    <location>
        <begin position="188"/>
        <end position="243"/>
    </location>
</feature>
<dbReference type="Proteomes" id="UP000095280">
    <property type="component" value="Unplaced"/>
</dbReference>
<dbReference type="AlphaFoldDB" id="A0A1I8IB47"/>
<evidence type="ECO:0000313" key="11">
    <source>
        <dbReference type="WBParaSite" id="maker-uti_cns_0011196-snap-gene-0.3-mRNA-1"/>
    </source>
</evidence>
<evidence type="ECO:0000256" key="5">
    <source>
        <dbReference type="ARBA" id="ARBA00039067"/>
    </source>
</evidence>
<dbReference type="PANTHER" id="PTHR43289:SF33">
    <property type="entry name" value="SERINE_THREONINE KINASE 31"/>
    <property type="match status" value="1"/>
</dbReference>
<dbReference type="InterPro" id="IPR002110">
    <property type="entry name" value="Ankyrin_rpt"/>
</dbReference>
<feature type="domain" description="Protein kinase" evidence="9">
    <location>
        <begin position="247"/>
        <end position="570"/>
    </location>
</feature>
<evidence type="ECO:0000313" key="10">
    <source>
        <dbReference type="Proteomes" id="UP000095280"/>
    </source>
</evidence>
<protein>
    <recommendedName>
        <fullName evidence="5">NEK6-subfamily protein kinase</fullName>
        <ecNumber evidence="5">2.7.11.34</ecNumber>
    </recommendedName>
</protein>
<dbReference type="InterPro" id="IPR017441">
    <property type="entry name" value="Protein_kinase_ATP_BS"/>
</dbReference>
<keyword evidence="1" id="KW-0808">Transferase</keyword>
<evidence type="ECO:0000256" key="6">
    <source>
        <dbReference type="PROSITE-ProRule" id="PRU00023"/>
    </source>
</evidence>
<dbReference type="GO" id="GO:0004674">
    <property type="term" value="F:protein serine/threonine kinase activity"/>
    <property type="evidence" value="ECO:0007669"/>
    <property type="project" value="TreeGrafter"/>
</dbReference>
<dbReference type="SMART" id="SM00220">
    <property type="entry name" value="S_TKc"/>
    <property type="match status" value="1"/>
</dbReference>
<dbReference type="Pfam" id="PF00069">
    <property type="entry name" value="Pkinase"/>
    <property type="match status" value="1"/>
</dbReference>
<keyword evidence="4 7" id="KW-0067">ATP-binding</keyword>
<dbReference type="SMART" id="SM00248">
    <property type="entry name" value="ANK"/>
    <property type="match status" value="3"/>
</dbReference>
<dbReference type="PROSITE" id="PS00107">
    <property type="entry name" value="PROTEIN_KINASE_ATP"/>
    <property type="match status" value="1"/>
</dbReference>
<name>A0A1I8IB47_9PLAT</name>
<dbReference type="EC" id="2.7.11.34" evidence="5"/>
<dbReference type="PROSITE" id="PS00108">
    <property type="entry name" value="PROTEIN_KINASE_ST"/>
    <property type="match status" value="1"/>
</dbReference>
<keyword evidence="10" id="KW-1185">Reference proteome</keyword>